<keyword evidence="6" id="KW-0378">Hydrolase</keyword>
<evidence type="ECO:0000256" key="4">
    <source>
        <dbReference type="ARBA" id="ARBA00011738"/>
    </source>
</evidence>
<feature type="binding site" evidence="9">
    <location>
        <position position="85"/>
    </location>
    <ligand>
        <name>Mg(2+)</name>
        <dbReference type="ChEBI" id="CHEBI:18420"/>
        <label>1</label>
    </ligand>
</feature>
<comment type="caution">
    <text evidence="12">The sequence shown here is derived from an EMBL/GenBank/DDBJ whole genome shotgun (WGS) entry which is preliminary data.</text>
</comment>
<dbReference type="GO" id="GO:0006753">
    <property type="term" value="P:nucleoside phosphate metabolic process"/>
    <property type="evidence" value="ECO:0007669"/>
    <property type="project" value="TreeGrafter"/>
</dbReference>
<feature type="short sequence motif" description="Nudix box" evidence="10">
    <location>
        <begin position="86"/>
        <end position="108"/>
    </location>
</feature>
<dbReference type="NCBIfam" id="TIGR00052">
    <property type="entry name" value="nudix-type nucleoside diphosphatase, YffH/AdpP family"/>
    <property type="match status" value="1"/>
</dbReference>
<feature type="binding site" evidence="9">
    <location>
        <position position="154"/>
    </location>
    <ligand>
        <name>Mg(2+)</name>
        <dbReference type="ChEBI" id="CHEBI:18420"/>
        <label>1</label>
    </ligand>
</feature>
<evidence type="ECO:0000256" key="10">
    <source>
        <dbReference type="PIRSR" id="PIRSR604385-3"/>
    </source>
</evidence>
<keyword evidence="9" id="KW-0479">Metal-binding</keyword>
<dbReference type="Gene3D" id="3.90.79.10">
    <property type="entry name" value="Nucleoside Triphosphate Pyrophosphohydrolase"/>
    <property type="match status" value="1"/>
</dbReference>
<evidence type="ECO:0000256" key="7">
    <source>
        <dbReference type="ARBA" id="ARBA00032162"/>
    </source>
</evidence>
<keyword evidence="13" id="KW-1185">Reference proteome</keyword>
<dbReference type="RefSeq" id="WP_133757966.1">
    <property type="nucleotide sequence ID" value="NZ_SOBW01000008.1"/>
</dbReference>
<evidence type="ECO:0000256" key="2">
    <source>
        <dbReference type="ARBA" id="ARBA00001946"/>
    </source>
</evidence>
<comment type="similarity">
    <text evidence="3">Belongs to the Nudix hydrolase family. NudK subfamily.</text>
</comment>
<accession>A0A4R7PY56</accession>
<dbReference type="Proteomes" id="UP000294689">
    <property type="component" value="Unassembled WGS sequence"/>
</dbReference>
<dbReference type="GO" id="GO:0005829">
    <property type="term" value="C:cytosol"/>
    <property type="evidence" value="ECO:0007669"/>
    <property type="project" value="TreeGrafter"/>
</dbReference>
<evidence type="ECO:0000256" key="1">
    <source>
        <dbReference type="ARBA" id="ARBA00000847"/>
    </source>
</evidence>
<name>A0A4R7PY56_9FLAO</name>
<dbReference type="EMBL" id="SOBW01000008">
    <property type="protein sequence ID" value="TDU39915.1"/>
    <property type="molecule type" value="Genomic_DNA"/>
</dbReference>
<dbReference type="CDD" id="cd24157">
    <property type="entry name" value="NUDIX_GDPMK"/>
    <property type="match status" value="1"/>
</dbReference>
<dbReference type="GO" id="GO:0016818">
    <property type="term" value="F:hydrolase activity, acting on acid anhydrides, in phosphorus-containing anhydrides"/>
    <property type="evidence" value="ECO:0007669"/>
    <property type="project" value="InterPro"/>
</dbReference>
<sequence>MSENIKNITIKTLSKAWATLSEINYDYQFKNGSWKRVSRESYDRGHGTGILLYNVEKGTIILTRQFRMPIYQTNKHEGMSIEVCAGAIDDNDSPEATIIREVEEEVGYRITEVKKVMEAYTSPGALTEKMHLFIAPYSDTMKVNDGGGVAGELEEIEVMELPFSKALQMIAATEIRDAKTIMLLQYAQIHGLLGVEKRG</sequence>
<keyword evidence="9" id="KW-0460">Magnesium</keyword>
<dbReference type="Pfam" id="PF00293">
    <property type="entry name" value="NUDIX"/>
    <property type="match status" value="1"/>
</dbReference>
<evidence type="ECO:0000256" key="6">
    <source>
        <dbReference type="ARBA" id="ARBA00022801"/>
    </source>
</evidence>
<feature type="domain" description="Nudix hydrolase" evidence="11">
    <location>
        <begin position="43"/>
        <end position="183"/>
    </location>
</feature>
<evidence type="ECO:0000256" key="9">
    <source>
        <dbReference type="PIRSR" id="PIRSR604385-2"/>
    </source>
</evidence>
<evidence type="ECO:0000256" key="8">
    <source>
        <dbReference type="ARBA" id="ARBA00032272"/>
    </source>
</evidence>
<comment type="cofactor">
    <cofactor evidence="2 9">
        <name>Mg(2+)</name>
        <dbReference type="ChEBI" id="CHEBI:18420"/>
    </cofactor>
</comment>
<dbReference type="GO" id="GO:0019693">
    <property type="term" value="P:ribose phosphate metabolic process"/>
    <property type="evidence" value="ECO:0007669"/>
    <property type="project" value="TreeGrafter"/>
</dbReference>
<dbReference type="AlphaFoldDB" id="A0A4R7PY56"/>
<dbReference type="PANTHER" id="PTHR11839:SF18">
    <property type="entry name" value="NUDIX HYDROLASE DOMAIN-CONTAINING PROTEIN"/>
    <property type="match status" value="1"/>
</dbReference>
<dbReference type="InterPro" id="IPR000086">
    <property type="entry name" value="NUDIX_hydrolase_dom"/>
</dbReference>
<feature type="binding site" evidence="9">
    <location>
        <position position="105"/>
    </location>
    <ligand>
        <name>Mg(2+)</name>
        <dbReference type="ChEBI" id="CHEBI:18420"/>
        <label>1</label>
    </ligand>
</feature>
<evidence type="ECO:0000256" key="3">
    <source>
        <dbReference type="ARBA" id="ARBA00007275"/>
    </source>
</evidence>
<evidence type="ECO:0000313" key="12">
    <source>
        <dbReference type="EMBL" id="TDU39915.1"/>
    </source>
</evidence>
<proteinExistence type="inferred from homology"/>
<dbReference type="OrthoDB" id="1523642at2"/>
<dbReference type="InterPro" id="IPR015797">
    <property type="entry name" value="NUDIX_hydrolase-like_dom_sf"/>
</dbReference>
<reference evidence="12 13" key="1">
    <citation type="submission" date="2019-03" db="EMBL/GenBank/DDBJ databases">
        <title>Genomic Encyclopedia of Archaeal and Bacterial Type Strains, Phase II (KMG-II): from individual species to whole genera.</title>
        <authorList>
            <person name="Goeker M."/>
        </authorList>
    </citation>
    <scope>NUCLEOTIDE SEQUENCE [LARGE SCALE GENOMIC DNA]</scope>
    <source>
        <strain evidence="12 13">DSM 28135</strain>
    </source>
</reference>
<comment type="subunit">
    <text evidence="4">Homodimer.</text>
</comment>
<evidence type="ECO:0000256" key="5">
    <source>
        <dbReference type="ARBA" id="ARBA00016377"/>
    </source>
</evidence>
<protein>
    <recommendedName>
        <fullName evidence="5">GDP-mannose pyrophosphatase</fullName>
    </recommendedName>
    <alternativeName>
        <fullName evidence="7">GDP-mannose hydrolase</fullName>
    </alternativeName>
    <alternativeName>
        <fullName evidence="8">GDPMK</fullName>
    </alternativeName>
</protein>
<evidence type="ECO:0000313" key="13">
    <source>
        <dbReference type="Proteomes" id="UP000294689"/>
    </source>
</evidence>
<feature type="binding site" evidence="9">
    <location>
        <position position="101"/>
    </location>
    <ligand>
        <name>Mg(2+)</name>
        <dbReference type="ChEBI" id="CHEBI:18420"/>
        <label>1</label>
    </ligand>
</feature>
<dbReference type="InterPro" id="IPR004385">
    <property type="entry name" value="NDP_pyrophosphatase"/>
</dbReference>
<dbReference type="PROSITE" id="PS51462">
    <property type="entry name" value="NUDIX"/>
    <property type="match status" value="1"/>
</dbReference>
<dbReference type="GO" id="GO:0046872">
    <property type="term" value="F:metal ion binding"/>
    <property type="evidence" value="ECO:0007669"/>
    <property type="project" value="UniProtKB-KW"/>
</dbReference>
<dbReference type="PANTHER" id="PTHR11839">
    <property type="entry name" value="UDP/ADP-SUGAR PYROPHOSPHATASE"/>
    <property type="match status" value="1"/>
</dbReference>
<dbReference type="SUPFAM" id="SSF55811">
    <property type="entry name" value="Nudix"/>
    <property type="match status" value="1"/>
</dbReference>
<organism evidence="12 13">
    <name type="scientific">Gelidibacter sediminis</name>
    <dbReference type="NCBI Taxonomy" id="1608710"/>
    <lineage>
        <taxon>Bacteria</taxon>
        <taxon>Pseudomonadati</taxon>
        <taxon>Bacteroidota</taxon>
        <taxon>Flavobacteriia</taxon>
        <taxon>Flavobacteriales</taxon>
        <taxon>Flavobacteriaceae</taxon>
        <taxon>Gelidibacter</taxon>
    </lineage>
</organism>
<gene>
    <name evidence="12" type="ORF">BXY82_1953</name>
</gene>
<comment type="catalytic activity">
    <reaction evidence="1">
        <text>GDP-alpha-D-mannose + H2O = alpha-D-mannose 1-phosphate + GMP + 2 H(+)</text>
        <dbReference type="Rhea" id="RHEA:27978"/>
        <dbReference type="ChEBI" id="CHEBI:15377"/>
        <dbReference type="ChEBI" id="CHEBI:15378"/>
        <dbReference type="ChEBI" id="CHEBI:57527"/>
        <dbReference type="ChEBI" id="CHEBI:58115"/>
        <dbReference type="ChEBI" id="CHEBI:58409"/>
    </reaction>
</comment>
<evidence type="ECO:0000259" key="11">
    <source>
        <dbReference type="PROSITE" id="PS51462"/>
    </source>
</evidence>